<evidence type="ECO:0000256" key="2">
    <source>
        <dbReference type="ARBA" id="ARBA00004766"/>
    </source>
</evidence>
<keyword evidence="6 14" id="KW-0808">Transferase</keyword>
<evidence type="ECO:0000256" key="10">
    <source>
        <dbReference type="ARBA" id="ARBA00022915"/>
    </source>
</evidence>
<evidence type="ECO:0000313" key="17">
    <source>
        <dbReference type="EMBL" id="RST97229.1"/>
    </source>
</evidence>
<evidence type="ECO:0000256" key="13">
    <source>
        <dbReference type="PIRSR" id="PIRSR000726-1"/>
    </source>
</evidence>
<keyword evidence="10" id="KW-0220">Diaminopimelate biosynthesis</keyword>
<dbReference type="Gene3D" id="3.40.1160.10">
    <property type="entry name" value="Acetylglutamate kinase-like"/>
    <property type="match status" value="1"/>
</dbReference>
<evidence type="ECO:0000256" key="1">
    <source>
        <dbReference type="ARBA" id="ARBA00003121"/>
    </source>
</evidence>
<dbReference type="PROSITE" id="PS00324">
    <property type="entry name" value="ASPARTOKINASE"/>
    <property type="match status" value="1"/>
</dbReference>
<evidence type="ECO:0000256" key="4">
    <source>
        <dbReference type="ARBA" id="ARBA00005139"/>
    </source>
</evidence>
<feature type="binding site" evidence="13">
    <location>
        <position position="49"/>
    </location>
    <ligand>
        <name>substrate</name>
    </ligand>
</feature>
<evidence type="ECO:0000256" key="7">
    <source>
        <dbReference type="ARBA" id="ARBA00022741"/>
    </source>
</evidence>
<dbReference type="EC" id="2.7.2.4" evidence="14"/>
<evidence type="ECO:0000256" key="12">
    <source>
        <dbReference type="ARBA" id="ARBA00047872"/>
    </source>
</evidence>
<dbReference type="Proteomes" id="UP000287239">
    <property type="component" value="Unassembled WGS sequence"/>
</dbReference>
<evidence type="ECO:0000256" key="3">
    <source>
        <dbReference type="ARBA" id="ARBA00004986"/>
    </source>
</evidence>
<dbReference type="PANTHER" id="PTHR21499">
    <property type="entry name" value="ASPARTATE KINASE"/>
    <property type="match status" value="1"/>
</dbReference>
<dbReference type="InterPro" id="IPR005260">
    <property type="entry name" value="Asp_kin_monofn"/>
</dbReference>
<dbReference type="InterPro" id="IPR018042">
    <property type="entry name" value="Aspartate_kinase_CS"/>
</dbReference>
<name>A0A429ZU61_9ENTE</name>
<dbReference type="NCBIfam" id="NF006540">
    <property type="entry name" value="PRK09034.1"/>
    <property type="match status" value="1"/>
</dbReference>
<dbReference type="CDD" id="cd04245">
    <property type="entry name" value="AAK_AKiii-YclM-BS"/>
    <property type="match status" value="1"/>
</dbReference>
<dbReference type="RefSeq" id="WP_126778443.1">
    <property type="nucleotide sequence ID" value="NZ_CP177121.1"/>
</dbReference>
<dbReference type="UniPathway" id="UPA00050">
    <property type="reaction ID" value="UER00461"/>
</dbReference>
<dbReference type="FunFam" id="3.30.2130.10:FF:000001">
    <property type="entry name" value="Bifunctional aspartokinase/homoserine dehydrogenase"/>
    <property type="match status" value="1"/>
</dbReference>
<dbReference type="InterPro" id="IPR001341">
    <property type="entry name" value="Asp_kinase"/>
</dbReference>
<dbReference type="Gene3D" id="1.20.120.1320">
    <property type="entry name" value="Aspartokinase, catalytic domain"/>
    <property type="match status" value="1"/>
</dbReference>
<comment type="pathway">
    <text evidence="2 15">Amino-acid biosynthesis; L-lysine biosynthesis via DAP pathway; (S)-tetrahydrodipicolinate from L-aspartate: step 1/4.</text>
</comment>
<comment type="catalytic activity">
    <reaction evidence="12 14">
        <text>L-aspartate + ATP = 4-phospho-L-aspartate + ADP</text>
        <dbReference type="Rhea" id="RHEA:23776"/>
        <dbReference type="ChEBI" id="CHEBI:29991"/>
        <dbReference type="ChEBI" id="CHEBI:30616"/>
        <dbReference type="ChEBI" id="CHEBI:57535"/>
        <dbReference type="ChEBI" id="CHEBI:456216"/>
        <dbReference type="EC" id="2.7.2.4"/>
    </reaction>
</comment>
<dbReference type="Pfam" id="PF00696">
    <property type="entry name" value="AA_kinase"/>
    <property type="match status" value="1"/>
</dbReference>
<comment type="function">
    <text evidence="1">Catalyzes the phosphorylation of the beta-carboxyl group of aspartic acid with ATP to yield 4-phospho-L-aspartate, which is involved in the branched biosynthetic pathway leading to the biosynthesis of amino acids threonine, isoleucine and methionine.</text>
</comment>
<dbReference type="PANTHER" id="PTHR21499:SF67">
    <property type="entry name" value="ASPARTOKINASE 3"/>
    <property type="match status" value="1"/>
</dbReference>
<proteinExistence type="inferred from homology"/>
<dbReference type="InterPro" id="IPR036393">
    <property type="entry name" value="AceGlu_kinase-like_sf"/>
</dbReference>
<dbReference type="EMBL" id="NGJU01000003">
    <property type="protein sequence ID" value="RST97229.1"/>
    <property type="molecule type" value="Genomic_DNA"/>
</dbReference>
<dbReference type="InterPro" id="IPR042199">
    <property type="entry name" value="AsparK_Bifunc_asparK/hSer_DH"/>
</dbReference>
<dbReference type="OrthoDB" id="9799110at2"/>
<dbReference type="InterPro" id="IPR045865">
    <property type="entry name" value="ACT-like_dom_sf"/>
</dbReference>
<comment type="caution">
    <text evidence="17">The sequence shown here is derived from an EMBL/GenBank/DDBJ whole genome shotgun (WGS) entry which is preliminary data.</text>
</comment>
<accession>A0A429ZU61</accession>
<dbReference type="UniPathway" id="UPA00034">
    <property type="reaction ID" value="UER00015"/>
</dbReference>
<dbReference type="Pfam" id="PF22468">
    <property type="entry name" value="ACT_9"/>
    <property type="match status" value="1"/>
</dbReference>
<dbReference type="NCBIfam" id="TIGR00657">
    <property type="entry name" value="asp_kinases"/>
    <property type="match status" value="1"/>
</dbReference>
<keyword evidence="18" id="KW-1185">Reference proteome</keyword>
<keyword evidence="7 13" id="KW-0547">Nucleotide-binding</keyword>
<evidence type="ECO:0000256" key="5">
    <source>
        <dbReference type="ARBA" id="ARBA00010122"/>
    </source>
</evidence>
<dbReference type="UniPathway" id="UPA00051">
    <property type="reaction ID" value="UER00462"/>
</dbReference>
<keyword evidence="11" id="KW-0457">Lysine biosynthesis</keyword>
<gene>
    <name evidence="17" type="ORF">CBF35_02975</name>
</gene>
<feature type="binding site" evidence="13">
    <location>
        <begin position="221"/>
        <end position="222"/>
    </location>
    <ligand>
        <name>ATP</name>
        <dbReference type="ChEBI" id="CHEBI:30616"/>
    </ligand>
</feature>
<dbReference type="GO" id="GO:0005524">
    <property type="term" value="F:ATP binding"/>
    <property type="evidence" value="ECO:0007669"/>
    <property type="project" value="UniProtKB-KW"/>
</dbReference>
<comment type="pathway">
    <text evidence="4 15">Amino-acid biosynthesis; L-threonine biosynthesis; L-threonine from L-aspartate: step 1/5.</text>
</comment>
<dbReference type="PROSITE" id="PS51671">
    <property type="entry name" value="ACT"/>
    <property type="match status" value="1"/>
</dbReference>
<dbReference type="PIRSF" id="PIRSF000726">
    <property type="entry name" value="Asp_kin"/>
    <property type="match status" value="1"/>
</dbReference>
<dbReference type="SUPFAM" id="SSF53633">
    <property type="entry name" value="Carbamate kinase-like"/>
    <property type="match status" value="1"/>
</dbReference>
<keyword evidence="8 14" id="KW-0418">Kinase</keyword>
<feature type="binding site" evidence="13">
    <location>
        <position position="232"/>
    </location>
    <ligand>
        <name>ATP</name>
        <dbReference type="ChEBI" id="CHEBI:30616"/>
    </ligand>
</feature>
<dbReference type="Gene3D" id="3.30.2130.10">
    <property type="entry name" value="VC0802-like"/>
    <property type="match status" value="1"/>
</dbReference>
<keyword evidence="15" id="KW-0028">Amino-acid biosynthesis</keyword>
<dbReference type="FunFam" id="3.40.1160.10:FF:000027">
    <property type="entry name" value="Aspartokinase"/>
    <property type="match status" value="1"/>
</dbReference>
<dbReference type="GO" id="GO:0004072">
    <property type="term" value="F:aspartate kinase activity"/>
    <property type="evidence" value="ECO:0007669"/>
    <property type="project" value="UniProtKB-EC"/>
</dbReference>
<protein>
    <recommendedName>
        <fullName evidence="14">Aspartokinase</fullName>
        <ecNumber evidence="14">2.7.2.4</ecNumber>
    </recommendedName>
</protein>
<evidence type="ECO:0000256" key="6">
    <source>
        <dbReference type="ARBA" id="ARBA00022679"/>
    </source>
</evidence>
<dbReference type="GO" id="GO:0009090">
    <property type="term" value="P:homoserine biosynthetic process"/>
    <property type="evidence" value="ECO:0007669"/>
    <property type="project" value="TreeGrafter"/>
</dbReference>
<dbReference type="CDD" id="cd04916">
    <property type="entry name" value="ACT_AKiii-YclM-BS_2"/>
    <property type="match status" value="1"/>
</dbReference>
<evidence type="ECO:0000256" key="9">
    <source>
        <dbReference type="ARBA" id="ARBA00022840"/>
    </source>
</evidence>
<dbReference type="InterPro" id="IPR002912">
    <property type="entry name" value="ACT_dom"/>
</dbReference>
<reference evidence="17 18" key="1">
    <citation type="submission" date="2017-05" db="EMBL/GenBank/DDBJ databases">
        <title>Vagococcus spp. assemblies.</title>
        <authorList>
            <person name="Gulvik C.A."/>
        </authorList>
    </citation>
    <scope>NUCLEOTIDE SEQUENCE [LARGE SCALE GENOMIC DNA]</scope>
    <source>
        <strain evidence="17 18">NCFB 2777</strain>
    </source>
</reference>
<evidence type="ECO:0000313" key="18">
    <source>
        <dbReference type="Proteomes" id="UP000287239"/>
    </source>
</evidence>
<feature type="binding site" evidence="13">
    <location>
        <position position="227"/>
    </location>
    <ligand>
        <name>ATP</name>
        <dbReference type="ChEBI" id="CHEBI:30616"/>
    </ligand>
</feature>
<dbReference type="GO" id="GO:0009088">
    <property type="term" value="P:threonine biosynthetic process"/>
    <property type="evidence" value="ECO:0007669"/>
    <property type="project" value="UniProtKB-UniPathway"/>
</dbReference>
<evidence type="ECO:0000256" key="14">
    <source>
        <dbReference type="RuleBase" id="RU003448"/>
    </source>
</evidence>
<dbReference type="GO" id="GO:0005829">
    <property type="term" value="C:cytosol"/>
    <property type="evidence" value="ECO:0007669"/>
    <property type="project" value="TreeGrafter"/>
</dbReference>
<dbReference type="InterPro" id="IPR001048">
    <property type="entry name" value="Asp/Glu/Uridylate_kinase"/>
</dbReference>
<keyword evidence="9 13" id="KW-0067">ATP-binding</keyword>
<dbReference type="InterPro" id="IPR054352">
    <property type="entry name" value="ACT_Aspartokinase"/>
</dbReference>
<organism evidence="17 18">
    <name type="scientific">Vagococcus salmoninarum</name>
    <dbReference type="NCBI Taxonomy" id="2739"/>
    <lineage>
        <taxon>Bacteria</taxon>
        <taxon>Bacillati</taxon>
        <taxon>Bacillota</taxon>
        <taxon>Bacilli</taxon>
        <taxon>Lactobacillales</taxon>
        <taxon>Enterococcaceae</taxon>
        <taxon>Vagococcus</taxon>
    </lineage>
</organism>
<dbReference type="InterPro" id="IPR035804">
    <property type="entry name" value="AKIII_YclM_N"/>
</dbReference>
<evidence type="ECO:0000256" key="15">
    <source>
        <dbReference type="RuleBase" id="RU004249"/>
    </source>
</evidence>
<feature type="domain" description="ACT" evidence="16">
    <location>
        <begin position="391"/>
        <end position="451"/>
    </location>
</feature>
<sequence>MKVVKFGGSSLASSTQLNKVVSIIKSDSTRKIIVVSAPGKRQADDQKVTDLLIEYAELYLAGDDYQKVQDAIITRYELIANELALPQQIIQEIAQSFKNLTLSNRKDQDKRRVLDRFKASGEDNSAKLVAAFLQLKGLDANYLNPQEAGLIVTDEPGNALILDSSFPKIMELRDRGDIIVVPGFFGYTEAGEICTFSRGGSDVSGSILAAGVQADLYENFTDVDAIYVADPRVIKEPHKIKELTFREMRELSYSGFGVFHDEALIPAFRAGIEVVIKNTNNPDAPGTKILLDREIGDQGVIGIAADSGFALIYLSKYLMNREVGFGRKVLAIIEDEGLNYEHMPSGIDDISVILREEQITAAVEDRLIHRFQEELQVDEIHVKHNLSMLAIVGEGMKSNIGTAAKSTSALAQAGVNLEMINQGSSEVSILFGIKTCHETKAIEALYHSFFK</sequence>
<comment type="pathway">
    <text evidence="3 15">Amino-acid biosynthesis; L-methionine biosynthesis via de novo pathway; L-homoserine from L-aspartate: step 1/3.</text>
</comment>
<comment type="similarity">
    <text evidence="5 14">Belongs to the aspartokinase family.</text>
</comment>
<dbReference type="GO" id="GO:0019877">
    <property type="term" value="P:diaminopimelate biosynthetic process"/>
    <property type="evidence" value="ECO:0007669"/>
    <property type="project" value="UniProtKB-KW"/>
</dbReference>
<dbReference type="SUPFAM" id="SSF55021">
    <property type="entry name" value="ACT-like"/>
    <property type="match status" value="2"/>
</dbReference>
<evidence type="ECO:0000259" key="16">
    <source>
        <dbReference type="PROSITE" id="PS51671"/>
    </source>
</evidence>
<dbReference type="GeneID" id="98567317"/>
<feature type="binding site" evidence="13">
    <location>
        <begin position="5"/>
        <end position="8"/>
    </location>
    <ligand>
        <name>ATP</name>
        <dbReference type="ChEBI" id="CHEBI:30616"/>
    </ligand>
</feature>
<evidence type="ECO:0000256" key="11">
    <source>
        <dbReference type="ARBA" id="ARBA00023154"/>
    </source>
</evidence>
<dbReference type="GO" id="GO:0009089">
    <property type="term" value="P:lysine biosynthetic process via diaminopimelate"/>
    <property type="evidence" value="ECO:0007669"/>
    <property type="project" value="UniProtKB-UniPathway"/>
</dbReference>
<evidence type="ECO:0000256" key="8">
    <source>
        <dbReference type="ARBA" id="ARBA00022777"/>
    </source>
</evidence>
<dbReference type="CDD" id="cd04911">
    <property type="entry name" value="ACT_AKiii-YclM-BS_1"/>
    <property type="match status" value="1"/>
</dbReference>
<dbReference type="AlphaFoldDB" id="A0A429ZU61"/>
<feature type="binding site" evidence="13">
    <location>
        <position position="122"/>
    </location>
    <ligand>
        <name>substrate</name>
    </ligand>
</feature>